<dbReference type="Proteomes" id="UP000027345">
    <property type="component" value="Unassembled WGS sequence"/>
</dbReference>
<dbReference type="Pfam" id="PF00970">
    <property type="entry name" value="FAD_binding_6"/>
    <property type="match status" value="1"/>
</dbReference>
<dbReference type="InterPro" id="IPR039261">
    <property type="entry name" value="FNR_nucleotide-bd"/>
</dbReference>
<keyword evidence="11" id="KW-1185">Reference proteome</keyword>
<keyword evidence="7" id="KW-0411">Iron-sulfur</keyword>
<evidence type="ECO:0000256" key="5">
    <source>
        <dbReference type="ARBA" id="ARBA00023002"/>
    </source>
</evidence>
<evidence type="ECO:0000313" key="10">
    <source>
        <dbReference type="EMBL" id="KDN19205.1"/>
    </source>
</evidence>
<evidence type="ECO:0000256" key="4">
    <source>
        <dbReference type="ARBA" id="ARBA00022723"/>
    </source>
</evidence>
<keyword evidence="5" id="KW-0560">Oxidoreductase</keyword>
<dbReference type="eggNOG" id="COG1018">
    <property type="taxonomic scope" value="Bacteria"/>
</dbReference>
<reference evidence="10 11" key="1">
    <citation type="submission" date="2014-05" db="EMBL/GenBank/DDBJ databases">
        <title>Draft genome sequence of Amycolatopsis rifamycinica DSM 46095.</title>
        <authorList>
            <person name="Lal R."/>
            <person name="Saxena A."/>
            <person name="Kumari R."/>
            <person name="Mukherjee U."/>
            <person name="Singh P."/>
            <person name="Sangwan N."/>
            <person name="Mahato N.K."/>
        </authorList>
    </citation>
    <scope>NUCLEOTIDE SEQUENCE [LARGE SCALE GENOMIC DNA]</scope>
    <source>
        <strain evidence="10 11">DSM 46095</strain>
    </source>
</reference>
<dbReference type="Gene3D" id="3.40.50.80">
    <property type="entry name" value="Nucleotide-binding domain of ferredoxin-NADP reductase (FNR) module"/>
    <property type="match status" value="1"/>
</dbReference>
<keyword evidence="4" id="KW-0479">Metal-binding</keyword>
<accession>A0A066TWK8</accession>
<dbReference type="InterPro" id="IPR050415">
    <property type="entry name" value="MRET"/>
</dbReference>
<dbReference type="OrthoDB" id="3807506at2"/>
<dbReference type="SUPFAM" id="SSF63380">
    <property type="entry name" value="Riboflavin synthase domain-like"/>
    <property type="match status" value="1"/>
</dbReference>
<comment type="cofactor">
    <cofactor evidence="1">
        <name>FAD</name>
        <dbReference type="ChEBI" id="CHEBI:57692"/>
    </cofactor>
</comment>
<dbReference type="Pfam" id="PF00111">
    <property type="entry name" value="Fer2"/>
    <property type="match status" value="1"/>
</dbReference>
<dbReference type="Gene3D" id="2.40.30.10">
    <property type="entry name" value="Translation factors"/>
    <property type="match status" value="1"/>
</dbReference>
<evidence type="ECO:0000313" key="11">
    <source>
        <dbReference type="Proteomes" id="UP000027345"/>
    </source>
</evidence>
<keyword evidence="3" id="KW-0001">2Fe-2S</keyword>
<dbReference type="InterPro" id="IPR008333">
    <property type="entry name" value="Cbr1-like_FAD-bd_dom"/>
</dbReference>
<dbReference type="PROSITE" id="PS51085">
    <property type="entry name" value="2FE2S_FER_2"/>
    <property type="match status" value="1"/>
</dbReference>
<dbReference type="PANTHER" id="PTHR47354">
    <property type="entry name" value="NADH OXIDOREDUCTASE HCR"/>
    <property type="match status" value="1"/>
</dbReference>
<feature type="domain" description="FAD-binding FR-type" evidence="9">
    <location>
        <begin position="8"/>
        <end position="112"/>
    </location>
</feature>
<dbReference type="InterPro" id="IPR012675">
    <property type="entry name" value="Beta-grasp_dom_sf"/>
</dbReference>
<evidence type="ECO:0000256" key="1">
    <source>
        <dbReference type="ARBA" id="ARBA00001974"/>
    </source>
</evidence>
<dbReference type="GO" id="GO:0016491">
    <property type="term" value="F:oxidoreductase activity"/>
    <property type="evidence" value="ECO:0007669"/>
    <property type="project" value="UniProtKB-KW"/>
</dbReference>
<dbReference type="InterPro" id="IPR036010">
    <property type="entry name" value="2Fe-2S_ferredoxin-like_sf"/>
</dbReference>
<comment type="caution">
    <text evidence="10">The sequence shown here is derived from an EMBL/GenBank/DDBJ whole genome shotgun (WGS) entry which is preliminary data.</text>
</comment>
<dbReference type="CDD" id="cd06185">
    <property type="entry name" value="PDR_like"/>
    <property type="match status" value="1"/>
</dbReference>
<evidence type="ECO:0000259" key="8">
    <source>
        <dbReference type="PROSITE" id="PS51085"/>
    </source>
</evidence>
<dbReference type="GO" id="GO:0046872">
    <property type="term" value="F:metal ion binding"/>
    <property type="evidence" value="ECO:0007669"/>
    <property type="project" value="UniProtKB-KW"/>
</dbReference>
<dbReference type="RefSeq" id="WP_043784617.1">
    <property type="nucleotide sequence ID" value="NZ_JMQI01000055.1"/>
</dbReference>
<dbReference type="PANTHER" id="PTHR47354:SF1">
    <property type="entry name" value="CARNITINE MONOOXYGENASE REDUCTASE SUBUNIT"/>
    <property type="match status" value="1"/>
</dbReference>
<evidence type="ECO:0000256" key="6">
    <source>
        <dbReference type="ARBA" id="ARBA00023004"/>
    </source>
</evidence>
<dbReference type="PROSITE" id="PS00197">
    <property type="entry name" value="2FE2S_FER_1"/>
    <property type="match status" value="1"/>
</dbReference>
<dbReference type="InterPro" id="IPR006058">
    <property type="entry name" value="2Fe2S_fd_BS"/>
</dbReference>
<feature type="domain" description="2Fe-2S ferredoxin-type" evidence="8">
    <location>
        <begin position="236"/>
        <end position="321"/>
    </location>
</feature>
<dbReference type="SUPFAM" id="SSF52343">
    <property type="entry name" value="Ferredoxin reductase-like, C-terminal NADP-linked domain"/>
    <property type="match status" value="1"/>
</dbReference>
<name>A0A066TWK8_9PSEU</name>
<dbReference type="SUPFAM" id="SSF54292">
    <property type="entry name" value="2Fe-2S ferredoxin-like"/>
    <property type="match status" value="1"/>
</dbReference>
<evidence type="ECO:0000256" key="3">
    <source>
        <dbReference type="ARBA" id="ARBA00022714"/>
    </source>
</evidence>
<proteinExistence type="predicted"/>
<gene>
    <name evidence="10" type="ORF">DV20_26475</name>
</gene>
<sequence>MTVNTLPSADLDLEVLLAHKETIADGVVRLVFHHPTGDQLPPWAPGAHVDLLLRPDLVRQYSLCGDPGDLSVLEVAVLREHSGRGGSAFVHDTLRPGDRLRIRGPRNNFPFVQAERYLFVAGGIGITPFLSMVAAADAAGVDWRLLYGGRSRSSMAFAGQLRERYGDRVMLWPRDEAGHPDVSGTLVAAAAGTAVYCCGPEPLLAVAEEVCAGQPHLELHLERFSPKEMTGGATGFDVELVRSGLTLTVPADRSILEVAEDAGVPVLSSCREGTCGTCETPVLGGVPDHRDSLLTSDEKAANETMMICVSRSCGRKLVLDL</sequence>
<organism evidence="10 11">
    <name type="scientific">Amycolatopsis rifamycinica</name>
    <dbReference type="NCBI Taxonomy" id="287986"/>
    <lineage>
        <taxon>Bacteria</taxon>
        <taxon>Bacillati</taxon>
        <taxon>Actinomycetota</taxon>
        <taxon>Actinomycetes</taxon>
        <taxon>Pseudonocardiales</taxon>
        <taxon>Pseudonocardiaceae</taxon>
        <taxon>Amycolatopsis</taxon>
    </lineage>
</organism>
<keyword evidence="2" id="KW-0285">Flavoprotein</keyword>
<evidence type="ECO:0000259" key="9">
    <source>
        <dbReference type="PROSITE" id="PS51384"/>
    </source>
</evidence>
<dbReference type="PRINTS" id="PR00409">
    <property type="entry name" value="PHDIOXRDTASE"/>
</dbReference>
<dbReference type="PROSITE" id="PS51384">
    <property type="entry name" value="FAD_FR"/>
    <property type="match status" value="1"/>
</dbReference>
<dbReference type="AlphaFoldDB" id="A0A066TWK8"/>
<dbReference type="InterPro" id="IPR017927">
    <property type="entry name" value="FAD-bd_FR_type"/>
</dbReference>
<dbReference type="CDD" id="cd00207">
    <property type="entry name" value="fer2"/>
    <property type="match status" value="1"/>
</dbReference>
<dbReference type="EMBL" id="JMQI01000055">
    <property type="protein sequence ID" value="KDN19205.1"/>
    <property type="molecule type" value="Genomic_DNA"/>
</dbReference>
<keyword evidence="6" id="KW-0408">Iron</keyword>
<evidence type="ECO:0000256" key="7">
    <source>
        <dbReference type="ARBA" id="ARBA00023014"/>
    </source>
</evidence>
<protein>
    <submittedName>
        <fullName evidence="10">Ferredoxin</fullName>
    </submittedName>
</protein>
<dbReference type="InterPro" id="IPR017938">
    <property type="entry name" value="Riboflavin_synthase-like_b-brl"/>
</dbReference>
<dbReference type="InterPro" id="IPR001041">
    <property type="entry name" value="2Fe-2S_ferredoxin-type"/>
</dbReference>
<evidence type="ECO:0000256" key="2">
    <source>
        <dbReference type="ARBA" id="ARBA00022630"/>
    </source>
</evidence>
<dbReference type="GO" id="GO:0051537">
    <property type="term" value="F:2 iron, 2 sulfur cluster binding"/>
    <property type="evidence" value="ECO:0007669"/>
    <property type="project" value="UniProtKB-KW"/>
</dbReference>
<dbReference type="STRING" id="287986.DV20_26475"/>
<dbReference type="Gene3D" id="3.10.20.30">
    <property type="match status" value="1"/>
</dbReference>